<keyword evidence="5 9" id="KW-0235">DNA replication</keyword>
<dbReference type="NCBIfam" id="TIGR00611">
    <property type="entry name" value="recf"/>
    <property type="match status" value="1"/>
</dbReference>
<evidence type="ECO:0000256" key="5">
    <source>
        <dbReference type="ARBA" id="ARBA00022705"/>
    </source>
</evidence>
<dbReference type="SUPFAM" id="SSF52540">
    <property type="entry name" value="P-loop containing nucleoside triphosphate hydrolases"/>
    <property type="match status" value="1"/>
</dbReference>
<dbReference type="GO" id="GO:0006302">
    <property type="term" value="P:double-strand break repair"/>
    <property type="evidence" value="ECO:0007669"/>
    <property type="project" value="TreeGrafter"/>
</dbReference>
<dbReference type="PANTHER" id="PTHR32182:SF0">
    <property type="entry name" value="DNA REPLICATION AND REPAIR PROTEIN RECF"/>
    <property type="match status" value="1"/>
</dbReference>
<dbReference type="Gene3D" id="1.20.1050.90">
    <property type="entry name" value="RecF/RecN/SMC, N-terminal domain"/>
    <property type="match status" value="1"/>
</dbReference>
<dbReference type="GO" id="GO:0009432">
    <property type="term" value="P:SOS response"/>
    <property type="evidence" value="ECO:0007669"/>
    <property type="project" value="UniProtKB-UniRule"/>
</dbReference>
<evidence type="ECO:0000259" key="11">
    <source>
        <dbReference type="Pfam" id="PF02463"/>
    </source>
</evidence>
<sequence>MPFLNISLYNFRNLNNKTTDLFSKEVYFVGENGQGKSNLLEALYFSSYGNSFRTNNEHEIVKEGEENFSIKSFFRTETDTTQTISVIFENGKKKIEKNGKKIQDRKELINTIPCVLFCHDDLAFATGEPERRRFFIDQSLSMYDILYLDLLRKYKKILKSRNSILKSHEYEMLPVYNEQLVENGLMMQKKRKDMIFQFNQIFGKLYEDIAGIEGISIFYEPSWKELKEGEIKRFPLKDEILYLLKTKEDNDKMAETTLYGPHRDKIYFTKDKKPFIPSASTGQRRLIALILRIAQAVFYTKVTGKKPVLLMDDVMLELDPEKRKKVTSSLPEYDQMFCTFLPGEPYERYMRSGTKVYFVKNGELSERQF</sequence>
<dbReference type="PANTHER" id="PTHR32182">
    <property type="entry name" value="DNA REPLICATION AND REPAIR PROTEIN RECF"/>
    <property type="match status" value="1"/>
</dbReference>
<keyword evidence="9 10" id="KW-0234">DNA repair</keyword>
<keyword evidence="9 10" id="KW-0742">SOS response</keyword>
<dbReference type="InterPro" id="IPR042174">
    <property type="entry name" value="RecF_2"/>
</dbReference>
<dbReference type="InterPro" id="IPR001238">
    <property type="entry name" value="DNA-binding_RecF"/>
</dbReference>
<dbReference type="PROSITE" id="PS00618">
    <property type="entry name" value="RECF_2"/>
    <property type="match status" value="1"/>
</dbReference>
<dbReference type="GO" id="GO:0005524">
    <property type="term" value="F:ATP binding"/>
    <property type="evidence" value="ECO:0007669"/>
    <property type="project" value="UniProtKB-UniRule"/>
</dbReference>
<feature type="domain" description="RecF/RecN/SMC N-terminal" evidence="11">
    <location>
        <begin position="5"/>
        <end position="362"/>
    </location>
</feature>
<dbReference type="InterPro" id="IPR018078">
    <property type="entry name" value="DNA-binding_RecF_CS"/>
</dbReference>
<organism evidence="12 13">
    <name type="scientific">Treponema parvum</name>
    <dbReference type="NCBI Taxonomy" id="138851"/>
    <lineage>
        <taxon>Bacteria</taxon>
        <taxon>Pseudomonadati</taxon>
        <taxon>Spirochaetota</taxon>
        <taxon>Spirochaetia</taxon>
        <taxon>Spirochaetales</taxon>
        <taxon>Treponemataceae</taxon>
        <taxon>Treponema</taxon>
    </lineage>
</organism>
<protein>
    <recommendedName>
        <fullName evidence="3 9">DNA replication and repair protein RecF</fullName>
    </recommendedName>
</protein>
<dbReference type="GO" id="GO:0000731">
    <property type="term" value="P:DNA synthesis involved in DNA repair"/>
    <property type="evidence" value="ECO:0007669"/>
    <property type="project" value="TreeGrafter"/>
</dbReference>
<keyword evidence="4 9" id="KW-0963">Cytoplasm</keyword>
<dbReference type="Gene3D" id="3.40.50.300">
    <property type="entry name" value="P-loop containing nucleotide triphosphate hydrolases"/>
    <property type="match status" value="1"/>
</dbReference>
<evidence type="ECO:0000256" key="3">
    <source>
        <dbReference type="ARBA" id="ARBA00020170"/>
    </source>
</evidence>
<keyword evidence="6 9" id="KW-0547">Nucleotide-binding</keyword>
<dbReference type="Proteomes" id="UP000671995">
    <property type="component" value="Chromosome"/>
</dbReference>
<name>A0A975F2A0_9SPIR</name>
<evidence type="ECO:0000313" key="12">
    <source>
        <dbReference type="EMBL" id="QTQ12804.1"/>
    </source>
</evidence>
<comment type="subcellular location">
    <subcellularLocation>
        <location evidence="1 9 10">Cytoplasm</location>
    </subcellularLocation>
</comment>
<keyword evidence="8 9" id="KW-0238">DNA-binding</keyword>
<comment type="similarity">
    <text evidence="2 9 10">Belongs to the RecF family.</text>
</comment>
<proteinExistence type="inferred from homology"/>
<gene>
    <name evidence="9" type="primary">recF</name>
    <name evidence="12" type="ORF">HRI96_11710</name>
</gene>
<evidence type="ECO:0000256" key="10">
    <source>
        <dbReference type="RuleBase" id="RU000578"/>
    </source>
</evidence>
<evidence type="ECO:0000313" key="13">
    <source>
        <dbReference type="Proteomes" id="UP000671995"/>
    </source>
</evidence>
<keyword evidence="7 9" id="KW-0067">ATP-binding</keyword>
<dbReference type="GO" id="GO:0005737">
    <property type="term" value="C:cytoplasm"/>
    <property type="evidence" value="ECO:0007669"/>
    <property type="project" value="UniProtKB-SubCell"/>
</dbReference>
<dbReference type="Pfam" id="PF02463">
    <property type="entry name" value="SMC_N"/>
    <property type="match status" value="1"/>
</dbReference>
<evidence type="ECO:0000256" key="4">
    <source>
        <dbReference type="ARBA" id="ARBA00022490"/>
    </source>
</evidence>
<dbReference type="RefSeq" id="WP_210117516.1">
    <property type="nucleotide sequence ID" value="NZ_CP054257.1"/>
</dbReference>
<dbReference type="GO" id="GO:0006260">
    <property type="term" value="P:DNA replication"/>
    <property type="evidence" value="ECO:0007669"/>
    <property type="project" value="UniProtKB-UniRule"/>
</dbReference>
<accession>A0A975F2A0</accession>
<dbReference type="GO" id="GO:0003697">
    <property type="term" value="F:single-stranded DNA binding"/>
    <property type="evidence" value="ECO:0007669"/>
    <property type="project" value="UniProtKB-UniRule"/>
</dbReference>
<dbReference type="InterPro" id="IPR027417">
    <property type="entry name" value="P-loop_NTPase"/>
</dbReference>
<dbReference type="AlphaFoldDB" id="A0A975F2A0"/>
<evidence type="ECO:0000256" key="7">
    <source>
        <dbReference type="ARBA" id="ARBA00022840"/>
    </source>
</evidence>
<reference evidence="12" key="1">
    <citation type="submission" date="2020-05" db="EMBL/GenBank/DDBJ databases">
        <authorList>
            <person name="Zeng H."/>
            <person name="Chan Y.K."/>
            <person name="Watt R.M."/>
        </authorList>
    </citation>
    <scope>NUCLEOTIDE SEQUENCE</scope>
    <source>
        <strain evidence="12">ATCC 700773</strain>
    </source>
</reference>
<evidence type="ECO:0000256" key="9">
    <source>
        <dbReference type="HAMAP-Rule" id="MF_00365"/>
    </source>
</evidence>
<feature type="binding site" evidence="9">
    <location>
        <begin position="30"/>
        <end position="37"/>
    </location>
    <ligand>
        <name>ATP</name>
        <dbReference type="ChEBI" id="CHEBI:30616"/>
    </ligand>
</feature>
<keyword evidence="9 10" id="KW-0227">DNA damage</keyword>
<evidence type="ECO:0000256" key="1">
    <source>
        <dbReference type="ARBA" id="ARBA00004496"/>
    </source>
</evidence>
<reference evidence="12" key="2">
    <citation type="journal article" date="2021" name="Microbiol. Resour. Announc.">
        <title>Complete Genome Sequences of Three Human Oral Treponema parvum Isolates.</title>
        <authorList>
            <person name="Zeng H."/>
            <person name="Watt R.M."/>
        </authorList>
    </citation>
    <scope>NUCLEOTIDE SEQUENCE</scope>
    <source>
        <strain evidence="12">ATCC 700773</strain>
    </source>
</reference>
<dbReference type="InterPro" id="IPR003395">
    <property type="entry name" value="RecF/RecN/SMC_N"/>
</dbReference>
<dbReference type="HAMAP" id="MF_00365">
    <property type="entry name" value="RecF"/>
    <property type="match status" value="1"/>
</dbReference>
<evidence type="ECO:0000256" key="6">
    <source>
        <dbReference type="ARBA" id="ARBA00022741"/>
    </source>
</evidence>
<evidence type="ECO:0000256" key="8">
    <source>
        <dbReference type="ARBA" id="ARBA00023125"/>
    </source>
</evidence>
<dbReference type="EMBL" id="CP054257">
    <property type="protein sequence ID" value="QTQ12804.1"/>
    <property type="molecule type" value="Genomic_DNA"/>
</dbReference>
<evidence type="ECO:0000256" key="2">
    <source>
        <dbReference type="ARBA" id="ARBA00008016"/>
    </source>
</evidence>
<comment type="function">
    <text evidence="9 10">The RecF protein is involved in DNA metabolism; it is required for DNA replication and normal SOS inducibility. RecF binds preferentially to single-stranded, linear DNA. It also seems to bind ATP.</text>
</comment>